<dbReference type="Gene3D" id="3.90.190.20">
    <property type="entry name" value="Mur ligase, C-terminal domain"/>
    <property type="match status" value="1"/>
</dbReference>
<dbReference type="Gene3D" id="3.40.50.720">
    <property type="entry name" value="NAD(P)-binding Rossmann-like Domain"/>
    <property type="match status" value="1"/>
</dbReference>
<keyword evidence="7 8" id="KW-0573">Peptidoglycan synthesis</keyword>
<evidence type="ECO:0000256" key="6">
    <source>
        <dbReference type="ARBA" id="ARBA00022840"/>
    </source>
</evidence>
<dbReference type="GO" id="GO:0071555">
    <property type="term" value="P:cell wall organization"/>
    <property type="evidence" value="ECO:0007669"/>
    <property type="project" value="UniProtKB-KW"/>
</dbReference>
<dbReference type="InterPro" id="IPR013221">
    <property type="entry name" value="Mur_ligase_cen"/>
</dbReference>
<keyword evidence="4 7" id="KW-0436">Ligase</keyword>
<evidence type="ECO:0000256" key="1">
    <source>
        <dbReference type="ARBA" id="ARBA00004496"/>
    </source>
</evidence>
<feature type="domain" description="Mur ligase central" evidence="10">
    <location>
        <begin position="110"/>
        <end position="278"/>
    </location>
</feature>
<dbReference type="EMBL" id="FRAW01000025">
    <property type="protein sequence ID" value="SHK94130.1"/>
    <property type="molecule type" value="Genomic_DNA"/>
</dbReference>
<comment type="similarity">
    <text evidence="7">Belongs to the MurCDEF family.</text>
</comment>
<accession>A0A1M6WK48</accession>
<reference evidence="12" key="1">
    <citation type="submission" date="2016-11" db="EMBL/GenBank/DDBJ databases">
        <authorList>
            <person name="Varghese N."/>
            <person name="Submissions S."/>
        </authorList>
    </citation>
    <scope>NUCLEOTIDE SEQUENCE [LARGE SCALE GENOMIC DNA]</scope>
    <source>
        <strain evidence="12">UWOS</strain>
    </source>
</reference>
<dbReference type="InterPro" id="IPR005762">
    <property type="entry name" value="MurD"/>
</dbReference>
<keyword evidence="12" id="KW-1185">Reference proteome</keyword>
<dbReference type="NCBIfam" id="TIGR01087">
    <property type="entry name" value="murD"/>
    <property type="match status" value="1"/>
</dbReference>
<dbReference type="GO" id="GO:0005524">
    <property type="term" value="F:ATP binding"/>
    <property type="evidence" value="ECO:0007669"/>
    <property type="project" value="UniProtKB-UniRule"/>
</dbReference>
<dbReference type="InterPro" id="IPR036615">
    <property type="entry name" value="Mur_ligase_C_dom_sf"/>
</dbReference>
<dbReference type="GO" id="GO:0008764">
    <property type="term" value="F:UDP-N-acetylmuramoylalanine-D-glutamate ligase activity"/>
    <property type="evidence" value="ECO:0007669"/>
    <property type="project" value="UniProtKB-UniRule"/>
</dbReference>
<dbReference type="SUPFAM" id="SSF53623">
    <property type="entry name" value="MurD-like peptide ligases, catalytic domain"/>
    <property type="match status" value="1"/>
</dbReference>
<sequence>MDIAAPVGILGFGIEGKSTLRYLVRKGIREIVVMDKNPVELPELPADVHVKIFSGEKYMDGLKNAVTVVRSAGVYPLQKEIFHFQMNGGALTSQIEIFLKETKSRSVVGVTGTLGKGSTVSMIRHALNACGIPSEIGGNFGVPALDLLENETPDRISILELSSFQLMTLPVSPHVAVVLRVSTEHLDWHKSVEEYRDAKANLVRWQKRGDFCVYIRDAEPSAAIARESGAQKLCYASRDADAVFSSDSLKIDGCTLKLADCKKIGSFQLENMAAALLAVKALGADVPTALQSLKNYESLKFRMEFKGEKKGIVFYNDSYATRPDATMAAVKSMNRPFALILGGSEKNADFSELARTLAGIKNLKRIALIGATAERMQDALRQVETSMPMKIFSGLDEAFADACSVGNGGAVLLSPACASFGLFKNYKARGEAFDKLVDAF</sequence>
<evidence type="ECO:0000313" key="11">
    <source>
        <dbReference type="EMBL" id="SHK94130.1"/>
    </source>
</evidence>
<gene>
    <name evidence="7" type="primary">murD</name>
    <name evidence="11" type="ORF">SAMN05720469_12515</name>
</gene>
<evidence type="ECO:0000256" key="8">
    <source>
        <dbReference type="RuleBase" id="RU003664"/>
    </source>
</evidence>
<dbReference type="AlphaFoldDB" id="A0A1M6WK48"/>
<dbReference type="Pfam" id="PF21799">
    <property type="entry name" value="MurD-like_N"/>
    <property type="match status" value="1"/>
</dbReference>
<keyword evidence="7 8" id="KW-0132">Cell division</keyword>
<protein>
    <recommendedName>
        <fullName evidence="7 8">UDP-N-acetylmuramoylalanine--D-glutamate ligase</fullName>
        <ecNumber evidence="7 8">6.3.2.9</ecNumber>
    </recommendedName>
    <alternativeName>
        <fullName evidence="7">D-glutamic acid-adding enzyme</fullName>
    </alternativeName>
    <alternativeName>
        <fullName evidence="7">UDP-N-acetylmuramoyl-L-alanyl-D-glutamate synthetase</fullName>
    </alternativeName>
</protein>
<dbReference type="HAMAP" id="MF_00639">
    <property type="entry name" value="MurD"/>
    <property type="match status" value="1"/>
</dbReference>
<feature type="domain" description="Mur ligase C-terminal" evidence="9">
    <location>
        <begin position="302"/>
        <end position="417"/>
    </location>
</feature>
<comment type="subcellular location">
    <subcellularLocation>
        <location evidence="1 7 8">Cytoplasm</location>
    </subcellularLocation>
</comment>
<evidence type="ECO:0000256" key="7">
    <source>
        <dbReference type="HAMAP-Rule" id="MF_00639"/>
    </source>
</evidence>
<dbReference type="UniPathway" id="UPA00219"/>
<evidence type="ECO:0000256" key="4">
    <source>
        <dbReference type="ARBA" id="ARBA00022598"/>
    </source>
</evidence>
<feature type="binding site" evidence="7">
    <location>
        <begin position="112"/>
        <end position="118"/>
    </location>
    <ligand>
        <name>ATP</name>
        <dbReference type="ChEBI" id="CHEBI:30616"/>
    </ligand>
</feature>
<evidence type="ECO:0000313" key="12">
    <source>
        <dbReference type="Proteomes" id="UP000184275"/>
    </source>
</evidence>
<dbReference type="Proteomes" id="UP000184275">
    <property type="component" value="Unassembled WGS sequence"/>
</dbReference>
<dbReference type="EC" id="6.3.2.9" evidence="7 8"/>
<evidence type="ECO:0000256" key="5">
    <source>
        <dbReference type="ARBA" id="ARBA00022741"/>
    </source>
</evidence>
<evidence type="ECO:0000256" key="2">
    <source>
        <dbReference type="ARBA" id="ARBA00004752"/>
    </source>
</evidence>
<comment type="function">
    <text evidence="7 8">Cell wall formation. Catalyzes the addition of glutamate to the nucleotide precursor UDP-N-acetylmuramoyl-L-alanine (UMA).</text>
</comment>
<name>A0A1M6WK48_9BACT</name>
<dbReference type="SUPFAM" id="SSF53244">
    <property type="entry name" value="MurD-like peptide ligases, peptide-binding domain"/>
    <property type="match status" value="1"/>
</dbReference>
<keyword evidence="7 8" id="KW-0133">Cell shape</keyword>
<dbReference type="PANTHER" id="PTHR43692:SF1">
    <property type="entry name" value="UDP-N-ACETYLMURAMOYLALANINE--D-GLUTAMATE LIGASE"/>
    <property type="match status" value="1"/>
</dbReference>
<dbReference type="Pfam" id="PF02875">
    <property type="entry name" value="Mur_ligase_C"/>
    <property type="match status" value="1"/>
</dbReference>
<dbReference type="GO" id="GO:0051301">
    <property type="term" value="P:cell division"/>
    <property type="evidence" value="ECO:0007669"/>
    <property type="project" value="UniProtKB-KW"/>
</dbReference>
<dbReference type="InterPro" id="IPR004101">
    <property type="entry name" value="Mur_ligase_C"/>
</dbReference>
<comment type="pathway">
    <text evidence="2 7 8">Cell wall biogenesis; peptidoglycan biosynthesis.</text>
</comment>
<dbReference type="Pfam" id="PF08245">
    <property type="entry name" value="Mur_ligase_M"/>
    <property type="match status" value="1"/>
</dbReference>
<keyword evidence="7 8" id="KW-0961">Cell wall biogenesis/degradation</keyword>
<keyword evidence="6 7" id="KW-0067">ATP-binding</keyword>
<evidence type="ECO:0000259" key="10">
    <source>
        <dbReference type="Pfam" id="PF08245"/>
    </source>
</evidence>
<dbReference type="InterPro" id="IPR036565">
    <property type="entry name" value="Mur-like_cat_sf"/>
</dbReference>
<organism evidence="11 12">
    <name type="scientific">Fibrobacter intestinalis</name>
    <dbReference type="NCBI Taxonomy" id="28122"/>
    <lineage>
        <taxon>Bacteria</taxon>
        <taxon>Pseudomonadati</taxon>
        <taxon>Fibrobacterota</taxon>
        <taxon>Fibrobacteria</taxon>
        <taxon>Fibrobacterales</taxon>
        <taxon>Fibrobacteraceae</taxon>
        <taxon>Fibrobacter</taxon>
    </lineage>
</organism>
<keyword evidence="3 7" id="KW-0963">Cytoplasm</keyword>
<proteinExistence type="inferred from homology"/>
<evidence type="ECO:0000256" key="3">
    <source>
        <dbReference type="ARBA" id="ARBA00022490"/>
    </source>
</evidence>
<evidence type="ECO:0000259" key="9">
    <source>
        <dbReference type="Pfam" id="PF02875"/>
    </source>
</evidence>
<dbReference type="RefSeq" id="WP_073305300.1">
    <property type="nucleotide sequence ID" value="NZ_FRAW01000025.1"/>
</dbReference>
<dbReference type="GO" id="GO:0005737">
    <property type="term" value="C:cytoplasm"/>
    <property type="evidence" value="ECO:0007669"/>
    <property type="project" value="UniProtKB-SubCell"/>
</dbReference>
<dbReference type="Gene3D" id="3.40.1190.10">
    <property type="entry name" value="Mur-like, catalytic domain"/>
    <property type="match status" value="1"/>
</dbReference>
<dbReference type="GO" id="GO:0008360">
    <property type="term" value="P:regulation of cell shape"/>
    <property type="evidence" value="ECO:0007669"/>
    <property type="project" value="UniProtKB-KW"/>
</dbReference>
<comment type="catalytic activity">
    <reaction evidence="7 8">
        <text>UDP-N-acetyl-alpha-D-muramoyl-L-alanine + D-glutamate + ATP = UDP-N-acetyl-alpha-D-muramoyl-L-alanyl-D-glutamate + ADP + phosphate + H(+)</text>
        <dbReference type="Rhea" id="RHEA:16429"/>
        <dbReference type="ChEBI" id="CHEBI:15378"/>
        <dbReference type="ChEBI" id="CHEBI:29986"/>
        <dbReference type="ChEBI" id="CHEBI:30616"/>
        <dbReference type="ChEBI" id="CHEBI:43474"/>
        <dbReference type="ChEBI" id="CHEBI:83898"/>
        <dbReference type="ChEBI" id="CHEBI:83900"/>
        <dbReference type="ChEBI" id="CHEBI:456216"/>
        <dbReference type="EC" id="6.3.2.9"/>
    </reaction>
</comment>
<dbReference type="PANTHER" id="PTHR43692">
    <property type="entry name" value="UDP-N-ACETYLMURAMOYLALANINE--D-GLUTAMATE LIGASE"/>
    <property type="match status" value="1"/>
</dbReference>
<keyword evidence="7 8" id="KW-0131">Cell cycle</keyword>
<keyword evidence="5 7" id="KW-0547">Nucleotide-binding</keyword>
<dbReference type="GO" id="GO:0009252">
    <property type="term" value="P:peptidoglycan biosynthetic process"/>
    <property type="evidence" value="ECO:0007669"/>
    <property type="project" value="UniProtKB-UniRule"/>
</dbReference>